<feature type="domain" description="Ribosome maturation factor RimP N-terminal" evidence="4">
    <location>
        <begin position="14"/>
        <end position="76"/>
    </location>
</feature>
<evidence type="ECO:0000259" key="5">
    <source>
        <dbReference type="Pfam" id="PF17384"/>
    </source>
</evidence>
<evidence type="ECO:0000256" key="3">
    <source>
        <dbReference type="HAMAP-Rule" id="MF_01077"/>
    </source>
</evidence>
<dbReference type="PANTHER" id="PTHR33867:SF1">
    <property type="entry name" value="RIBOSOME MATURATION FACTOR RIMP"/>
    <property type="match status" value="1"/>
</dbReference>
<evidence type="ECO:0000256" key="1">
    <source>
        <dbReference type="ARBA" id="ARBA00022490"/>
    </source>
</evidence>
<comment type="function">
    <text evidence="3">Required for maturation of 30S ribosomal subunits.</text>
</comment>
<dbReference type="InterPro" id="IPR036847">
    <property type="entry name" value="RimP_C_sf"/>
</dbReference>
<dbReference type="InterPro" id="IPR003728">
    <property type="entry name" value="Ribosome_maturation_RimP"/>
</dbReference>
<protein>
    <recommendedName>
        <fullName evidence="3">Ribosome maturation factor RimP</fullName>
    </recommendedName>
</protein>
<keyword evidence="1 3" id="KW-0963">Cytoplasm</keyword>
<dbReference type="HAMAP" id="MF_01077">
    <property type="entry name" value="RimP"/>
    <property type="match status" value="1"/>
</dbReference>
<comment type="similarity">
    <text evidence="3">Belongs to the RimP family.</text>
</comment>
<gene>
    <name evidence="3 6" type="primary">rimP</name>
    <name evidence="6" type="ORF">FRY74_03415</name>
</gene>
<dbReference type="AlphaFoldDB" id="A0A5C6RYW2"/>
<organism evidence="6 7">
    <name type="scientific">Vicingus serpentipes</name>
    <dbReference type="NCBI Taxonomy" id="1926625"/>
    <lineage>
        <taxon>Bacteria</taxon>
        <taxon>Pseudomonadati</taxon>
        <taxon>Bacteroidota</taxon>
        <taxon>Flavobacteriia</taxon>
        <taxon>Flavobacteriales</taxon>
        <taxon>Vicingaceae</taxon>
        <taxon>Vicingus</taxon>
    </lineage>
</organism>
<dbReference type="NCBIfam" id="NF002531">
    <property type="entry name" value="PRK02001.1"/>
    <property type="match status" value="1"/>
</dbReference>
<dbReference type="EMBL" id="VOOS01000001">
    <property type="protein sequence ID" value="TXB67247.1"/>
    <property type="molecule type" value="Genomic_DNA"/>
</dbReference>
<dbReference type="Gene3D" id="3.30.300.70">
    <property type="entry name" value="RimP-like superfamily, N-terminal"/>
    <property type="match status" value="1"/>
</dbReference>
<evidence type="ECO:0000259" key="4">
    <source>
        <dbReference type="Pfam" id="PF02576"/>
    </source>
</evidence>
<dbReference type="SUPFAM" id="SSF74942">
    <property type="entry name" value="YhbC-like, C-terminal domain"/>
    <property type="match status" value="1"/>
</dbReference>
<proteinExistence type="inferred from homology"/>
<dbReference type="InterPro" id="IPR035956">
    <property type="entry name" value="RimP_N_sf"/>
</dbReference>
<evidence type="ECO:0000256" key="2">
    <source>
        <dbReference type="ARBA" id="ARBA00022517"/>
    </source>
</evidence>
<dbReference type="RefSeq" id="WP_147098611.1">
    <property type="nucleotide sequence ID" value="NZ_VOOS01000001.1"/>
</dbReference>
<dbReference type="InterPro" id="IPR028989">
    <property type="entry name" value="RimP_N"/>
</dbReference>
<dbReference type="Proteomes" id="UP000321721">
    <property type="component" value="Unassembled WGS sequence"/>
</dbReference>
<comment type="caution">
    <text evidence="6">The sequence shown here is derived from an EMBL/GenBank/DDBJ whole genome shotgun (WGS) entry which is preliminary data.</text>
</comment>
<name>A0A5C6RYW2_9FLAO</name>
<dbReference type="InterPro" id="IPR028998">
    <property type="entry name" value="RimP_C"/>
</dbReference>
<comment type="subcellular location">
    <subcellularLocation>
        <location evidence="3">Cytoplasm</location>
    </subcellularLocation>
</comment>
<reference evidence="6 7" key="1">
    <citation type="submission" date="2019-08" db="EMBL/GenBank/DDBJ databases">
        <title>Genome of Vicingus serpentipes NCIMB 15042.</title>
        <authorList>
            <person name="Bowman J.P."/>
        </authorList>
    </citation>
    <scope>NUCLEOTIDE SEQUENCE [LARGE SCALE GENOMIC DNA]</scope>
    <source>
        <strain evidence="6 7">NCIMB 15042</strain>
    </source>
</reference>
<keyword evidence="2 3" id="KW-0690">Ribosome biogenesis</keyword>
<sequence length="155" mass="18026">MITKEQILSLIDEKLKDEELFLVDLEILPGNVINIELDGYDGVTIKDCVDFSRQIEHNLDREEEDFELHVSSPGLDKPFRVFQQYEKNIGREVKVIPNEGKVVKGELVEVDEEKITIEYSFKQKIEGKKKKETITEQEIIPFVNIKETTIIISFK</sequence>
<dbReference type="Pfam" id="PF17384">
    <property type="entry name" value="DUF150_C"/>
    <property type="match status" value="1"/>
</dbReference>
<dbReference type="SUPFAM" id="SSF75420">
    <property type="entry name" value="YhbC-like, N-terminal domain"/>
    <property type="match status" value="1"/>
</dbReference>
<dbReference type="OrthoDB" id="9789702at2"/>
<dbReference type="Pfam" id="PF02576">
    <property type="entry name" value="RimP_N"/>
    <property type="match status" value="1"/>
</dbReference>
<evidence type="ECO:0000313" key="6">
    <source>
        <dbReference type="EMBL" id="TXB67247.1"/>
    </source>
</evidence>
<dbReference type="PANTHER" id="PTHR33867">
    <property type="entry name" value="RIBOSOME MATURATION FACTOR RIMP"/>
    <property type="match status" value="1"/>
</dbReference>
<evidence type="ECO:0000313" key="7">
    <source>
        <dbReference type="Proteomes" id="UP000321721"/>
    </source>
</evidence>
<feature type="domain" description="Ribosome maturation factor RimP C-terminal" evidence="5">
    <location>
        <begin position="83"/>
        <end position="154"/>
    </location>
</feature>
<accession>A0A5C6RYW2</accession>
<dbReference type="GO" id="GO:0005829">
    <property type="term" value="C:cytosol"/>
    <property type="evidence" value="ECO:0007669"/>
    <property type="project" value="TreeGrafter"/>
</dbReference>
<dbReference type="GO" id="GO:0000028">
    <property type="term" value="P:ribosomal small subunit assembly"/>
    <property type="evidence" value="ECO:0007669"/>
    <property type="project" value="TreeGrafter"/>
</dbReference>
<dbReference type="GO" id="GO:0006412">
    <property type="term" value="P:translation"/>
    <property type="evidence" value="ECO:0007669"/>
    <property type="project" value="TreeGrafter"/>
</dbReference>
<keyword evidence="7" id="KW-1185">Reference proteome</keyword>